<gene>
    <name evidence="1" type="ORF">GUITHDRAFT_149813</name>
</gene>
<dbReference type="HOGENOM" id="CLU_1351116_0_0_1"/>
<dbReference type="Proteomes" id="UP000011087">
    <property type="component" value="Unassembled WGS sequence"/>
</dbReference>
<sequence>MHRATAATAAAVALLLAAVLTIVTLNKRTSEYEMLSAAVPRGRQALYGGWSTVSKDDFVGRCRCTGFSTYNPDQRVVCACSGKDDLWRKGPWDIVTGYPVVVDKSDDDPHDMGKYLTIQAQGFPDGPKEPAHYYTLIQPWDDIGKPSMPEFYPDAQLGVPEDGFFAFDTTSSSEYPAFKQMKGSHSSPIELIETAPVLANLWR</sequence>
<dbReference type="AlphaFoldDB" id="L1K4X8"/>
<evidence type="ECO:0000313" key="2">
    <source>
        <dbReference type="EnsemblProtists" id="EKX55515"/>
    </source>
</evidence>
<evidence type="ECO:0000313" key="3">
    <source>
        <dbReference type="Proteomes" id="UP000011087"/>
    </source>
</evidence>
<organism evidence="1">
    <name type="scientific">Guillardia theta (strain CCMP2712)</name>
    <name type="common">Cryptophyte</name>
    <dbReference type="NCBI Taxonomy" id="905079"/>
    <lineage>
        <taxon>Eukaryota</taxon>
        <taxon>Cryptophyceae</taxon>
        <taxon>Pyrenomonadales</taxon>
        <taxon>Geminigeraceae</taxon>
        <taxon>Guillardia</taxon>
    </lineage>
</organism>
<dbReference type="PaxDb" id="55529-EKX55515"/>
<dbReference type="KEGG" id="gtt:GUITHDRAFT_149813"/>
<protein>
    <submittedName>
        <fullName evidence="1 2">Uncharacterized protein</fullName>
    </submittedName>
</protein>
<keyword evidence="3" id="KW-1185">Reference proteome</keyword>
<reference evidence="2" key="3">
    <citation type="submission" date="2016-03" db="UniProtKB">
        <authorList>
            <consortium name="EnsemblProtists"/>
        </authorList>
    </citation>
    <scope>IDENTIFICATION</scope>
</reference>
<dbReference type="EMBL" id="JH992965">
    <property type="protein sequence ID" value="EKX55515.1"/>
    <property type="molecule type" value="Genomic_DNA"/>
</dbReference>
<accession>L1K4X8</accession>
<dbReference type="GeneID" id="17312136"/>
<reference evidence="3" key="2">
    <citation type="submission" date="2012-11" db="EMBL/GenBank/DDBJ databases">
        <authorList>
            <person name="Kuo A."/>
            <person name="Curtis B.A."/>
            <person name="Tanifuji G."/>
            <person name="Burki F."/>
            <person name="Gruber A."/>
            <person name="Irimia M."/>
            <person name="Maruyama S."/>
            <person name="Arias M.C."/>
            <person name="Ball S.G."/>
            <person name="Gile G.H."/>
            <person name="Hirakawa Y."/>
            <person name="Hopkins J.F."/>
            <person name="Rensing S.A."/>
            <person name="Schmutz J."/>
            <person name="Symeonidi A."/>
            <person name="Elias M."/>
            <person name="Eveleigh R.J."/>
            <person name="Herman E.K."/>
            <person name="Klute M.J."/>
            <person name="Nakayama T."/>
            <person name="Obornik M."/>
            <person name="Reyes-Prieto A."/>
            <person name="Armbrust E.V."/>
            <person name="Aves S.J."/>
            <person name="Beiko R.G."/>
            <person name="Coutinho P."/>
            <person name="Dacks J.B."/>
            <person name="Durnford D.G."/>
            <person name="Fast N.M."/>
            <person name="Green B.R."/>
            <person name="Grisdale C."/>
            <person name="Hempe F."/>
            <person name="Henrissat B."/>
            <person name="Hoppner M.P."/>
            <person name="Ishida K.-I."/>
            <person name="Kim E."/>
            <person name="Koreny L."/>
            <person name="Kroth P.G."/>
            <person name="Liu Y."/>
            <person name="Malik S.-B."/>
            <person name="Maier U.G."/>
            <person name="McRose D."/>
            <person name="Mock T."/>
            <person name="Neilson J.A."/>
            <person name="Onodera N.T."/>
            <person name="Poole A.M."/>
            <person name="Pritham E.J."/>
            <person name="Richards T.A."/>
            <person name="Rocap G."/>
            <person name="Roy S.W."/>
            <person name="Sarai C."/>
            <person name="Schaack S."/>
            <person name="Shirato S."/>
            <person name="Slamovits C.H."/>
            <person name="Spencer D.F."/>
            <person name="Suzuki S."/>
            <person name="Worden A.Z."/>
            <person name="Zauner S."/>
            <person name="Barry K."/>
            <person name="Bell C."/>
            <person name="Bharti A.K."/>
            <person name="Crow J.A."/>
            <person name="Grimwood J."/>
            <person name="Kramer R."/>
            <person name="Lindquist E."/>
            <person name="Lucas S."/>
            <person name="Salamov A."/>
            <person name="McFadden G.I."/>
            <person name="Lane C.E."/>
            <person name="Keeling P.J."/>
            <person name="Gray M.W."/>
            <person name="Grigoriev I.V."/>
            <person name="Archibald J.M."/>
        </authorList>
    </citation>
    <scope>NUCLEOTIDE SEQUENCE</scope>
    <source>
        <strain evidence="3">CCMP2712</strain>
    </source>
</reference>
<evidence type="ECO:0000313" key="1">
    <source>
        <dbReference type="EMBL" id="EKX55515.1"/>
    </source>
</evidence>
<dbReference type="EnsemblProtists" id="EKX55515">
    <property type="protein sequence ID" value="EKX55515"/>
    <property type="gene ID" value="GUITHDRAFT_149813"/>
</dbReference>
<dbReference type="RefSeq" id="XP_005842495.1">
    <property type="nucleotide sequence ID" value="XM_005842438.1"/>
</dbReference>
<proteinExistence type="predicted"/>
<name>L1K4X8_GUITC</name>
<dbReference type="OrthoDB" id="10445155at2759"/>
<reference evidence="1 3" key="1">
    <citation type="journal article" date="2012" name="Nature">
        <title>Algal genomes reveal evolutionary mosaicism and the fate of nucleomorphs.</title>
        <authorList>
            <consortium name="DOE Joint Genome Institute"/>
            <person name="Curtis B.A."/>
            <person name="Tanifuji G."/>
            <person name="Burki F."/>
            <person name="Gruber A."/>
            <person name="Irimia M."/>
            <person name="Maruyama S."/>
            <person name="Arias M.C."/>
            <person name="Ball S.G."/>
            <person name="Gile G.H."/>
            <person name="Hirakawa Y."/>
            <person name="Hopkins J.F."/>
            <person name="Kuo A."/>
            <person name="Rensing S.A."/>
            <person name="Schmutz J."/>
            <person name="Symeonidi A."/>
            <person name="Elias M."/>
            <person name="Eveleigh R.J."/>
            <person name="Herman E.K."/>
            <person name="Klute M.J."/>
            <person name="Nakayama T."/>
            <person name="Obornik M."/>
            <person name="Reyes-Prieto A."/>
            <person name="Armbrust E.V."/>
            <person name="Aves S.J."/>
            <person name="Beiko R.G."/>
            <person name="Coutinho P."/>
            <person name="Dacks J.B."/>
            <person name="Durnford D.G."/>
            <person name="Fast N.M."/>
            <person name="Green B.R."/>
            <person name="Grisdale C.J."/>
            <person name="Hempel F."/>
            <person name="Henrissat B."/>
            <person name="Hoppner M.P."/>
            <person name="Ishida K."/>
            <person name="Kim E."/>
            <person name="Koreny L."/>
            <person name="Kroth P.G."/>
            <person name="Liu Y."/>
            <person name="Malik S.B."/>
            <person name="Maier U.G."/>
            <person name="McRose D."/>
            <person name="Mock T."/>
            <person name="Neilson J.A."/>
            <person name="Onodera N.T."/>
            <person name="Poole A.M."/>
            <person name="Pritham E.J."/>
            <person name="Richards T.A."/>
            <person name="Rocap G."/>
            <person name="Roy S.W."/>
            <person name="Sarai C."/>
            <person name="Schaack S."/>
            <person name="Shirato S."/>
            <person name="Slamovits C.H."/>
            <person name="Spencer D.F."/>
            <person name="Suzuki S."/>
            <person name="Worden A.Z."/>
            <person name="Zauner S."/>
            <person name="Barry K."/>
            <person name="Bell C."/>
            <person name="Bharti A.K."/>
            <person name="Crow J.A."/>
            <person name="Grimwood J."/>
            <person name="Kramer R."/>
            <person name="Lindquist E."/>
            <person name="Lucas S."/>
            <person name="Salamov A."/>
            <person name="McFadden G.I."/>
            <person name="Lane C.E."/>
            <person name="Keeling P.J."/>
            <person name="Gray M.W."/>
            <person name="Grigoriev I.V."/>
            <person name="Archibald J.M."/>
        </authorList>
    </citation>
    <scope>NUCLEOTIDE SEQUENCE</scope>
    <source>
        <strain evidence="1 3">CCMP2712</strain>
    </source>
</reference>